<evidence type="ECO:0000256" key="1">
    <source>
        <dbReference type="PROSITE-ProRule" id="PRU00723"/>
    </source>
</evidence>
<evidence type="ECO:0000256" key="2">
    <source>
        <dbReference type="SAM" id="MobiDB-lite"/>
    </source>
</evidence>
<dbReference type="PROSITE" id="PS50103">
    <property type="entry name" value="ZF_C3H1"/>
    <property type="match status" value="1"/>
</dbReference>
<dbReference type="InterPro" id="IPR050621">
    <property type="entry name" value="Tudor_domain_containing"/>
</dbReference>
<keyword evidence="1" id="KW-0862">Zinc</keyword>
<dbReference type="OrthoDB" id="10052065at2759"/>
<dbReference type="EMBL" id="OU892285">
    <property type="protein sequence ID" value="CAG9773726.1"/>
    <property type="molecule type" value="Genomic_DNA"/>
</dbReference>
<dbReference type="PANTHER" id="PTHR22948">
    <property type="entry name" value="TUDOR DOMAIN CONTAINING PROTEIN"/>
    <property type="match status" value="1"/>
</dbReference>
<dbReference type="GO" id="GO:0008270">
    <property type="term" value="F:zinc ion binding"/>
    <property type="evidence" value="ECO:0007669"/>
    <property type="project" value="UniProtKB-KW"/>
</dbReference>
<dbReference type="Gene3D" id="2.30.30.140">
    <property type="match status" value="2"/>
</dbReference>
<name>A0A9N9QNW7_9CUCU</name>
<proteinExistence type="predicted"/>
<organism evidence="4 5">
    <name type="scientific">Ceutorhynchus assimilis</name>
    <name type="common">cabbage seed weevil</name>
    <dbReference type="NCBI Taxonomy" id="467358"/>
    <lineage>
        <taxon>Eukaryota</taxon>
        <taxon>Metazoa</taxon>
        <taxon>Ecdysozoa</taxon>
        <taxon>Arthropoda</taxon>
        <taxon>Hexapoda</taxon>
        <taxon>Insecta</taxon>
        <taxon>Pterygota</taxon>
        <taxon>Neoptera</taxon>
        <taxon>Endopterygota</taxon>
        <taxon>Coleoptera</taxon>
        <taxon>Polyphaga</taxon>
        <taxon>Cucujiformia</taxon>
        <taxon>Curculionidae</taxon>
        <taxon>Ceutorhynchinae</taxon>
        <taxon>Ceutorhynchus</taxon>
    </lineage>
</organism>
<feature type="region of interest" description="Disordered" evidence="2">
    <location>
        <begin position="285"/>
        <end position="306"/>
    </location>
</feature>
<evidence type="ECO:0000313" key="4">
    <source>
        <dbReference type="EMBL" id="CAG9773726.1"/>
    </source>
</evidence>
<feature type="domain" description="C3H1-type" evidence="3">
    <location>
        <begin position="567"/>
        <end position="595"/>
    </location>
</feature>
<dbReference type="Gene3D" id="2.40.50.90">
    <property type="match status" value="2"/>
</dbReference>
<dbReference type="InterPro" id="IPR002999">
    <property type="entry name" value="Tudor"/>
</dbReference>
<sequence length="832" mass="93796">MIKRPTTPHSKKVIQHYDNILEEKDTLFRNVETIAGMAETQMEILNRKYQASLSKPEALSAYLTKIVSLLNATNCLVFEFLETENPPFPVEPDNNHSCGSIRECYKQGPVNKGYSNIPNNETNIIARRILKNISATSDPALNLPAIENGRTSSPPTLCSNGTNLSTLSYTQGEDPLKVNGDSNLINLESPIGSSSKIIELEDELPKNDLPKKETIVLNQPSSNTGAIKRQPSTTNSYTQGCDKVSSWLNKTESNDIRSNIVEKMYQVKREEAKVTMPEIKFVPYVPPSVESDGSSSGKSRKKKSQLRKMNKDFEIPAMDVPAEGSTCVFSHIVSPQEFYLQIIHPTSSRNLDLIDESLNKVGQRNKAFVSKQEAQSTLGKYCSGYFAGKNNLSQWFRLQIIDWKLDTVNDEVIVQSIDYGFIMNISYKFLCELTLDLAKIPKLAIKCHFPCVYPIGSTPSNLLSDWPKSTIDVFYDMANLNKDPLENVAIEDVRLFEITFADSLGVDLIAVPRDGGDSIVSDLIDMGLAKEIIDSGDDPYLAEMIQDLDELDVADNANEYILGYDARDEARVCKFTRADGTCFKGRNCKLDHVQLKDGYTTDKCPTYCNTLRDIILPQISEEIQVFVTGYIDSCTYTVQMIRNPVNFENTNIIVDKDLADLVRNMNDPKIIGTYVAFKTLPAIGELILAYNPIAKKWMRTVVRGFEELDPVFIEVSPIDFGGDFRISIKNIRMMKEQFLHLPRQSFQIYLDNYQHKNTCDNKKANKFFEIHIFQKSFIARILTQGLPVKVKLMTLKGREIGHTLVREGFAEPRTVDNHLSEDTSVTRNLILD</sequence>
<dbReference type="Pfam" id="PF00567">
    <property type="entry name" value="TUDOR"/>
    <property type="match status" value="1"/>
</dbReference>
<evidence type="ECO:0000259" key="3">
    <source>
        <dbReference type="PROSITE" id="PS50103"/>
    </source>
</evidence>
<dbReference type="PANTHER" id="PTHR22948:SF29">
    <property type="entry name" value="FI02030P-RELATED"/>
    <property type="match status" value="1"/>
</dbReference>
<dbReference type="InterPro" id="IPR035437">
    <property type="entry name" value="SNase_OB-fold_sf"/>
</dbReference>
<accession>A0A9N9QNW7</accession>
<keyword evidence="1" id="KW-0863">Zinc-finger</keyword>
<feature type="zinc finger region" description="C3H1-type" evidence="1">
    <location>
        <begin position="567"/>
        <end position="595"/>
    </location>
</feature>
<dbReference type="SUPFAM" id="SSF63748">
    <property type="entry name" value="Tudor/PWWP/MBT"/>
    <property type="match status" value="2"/>
</dbReference>
<keyword evidence="5" id="KW-1185">Reference proteome</keyword>
<dbReference type="InterPro" id="IPR000571">
    <property type="entry name" value="Znf_CCCH"/>
</dbReference>
<protein>
    <recommendedName>
        <fullName evidence="3">C3H1-type domain-containing protein</fullName>
    </recommendedName>
</protein>
<reference evidence="4" key="1">
    <citation type="submission" date="2022-01" db="EMBL/GenBank/DDBJ databases">
        <authorList>
            <person name="King R."/>
        </authorList>
    </citation>
    <scope>NUCLEOTIDE SEQUENCE</scope>
</reference>
<gene>
    <name evidence="4" type="ORF">CEUTPL_LOCUS14112</name>
</gene>
<dbReference type="Proteomes" id="UP001152799">
    <property type="component" value="Chromosome 9"/>
</dbReference>
<evidence type="ECO:0000313" key="5">
    <source>
        <dbReference type="Proteomes" id="UP001152799"/>
    </source>
</evidence>
<dbReference type="GO" id="GO:0005737">
    <property type="term" value="C:cytoplasm"/>
    <property type="evidence" value="ECO:0007669"/>
    <property type="project" value="UniProtKB-ARBA"/>
</dbReference>
<keyword evidence="1" id="KW-0479">Metal-binding</keyword>
<dbReference type="AlphaFoldDB" id="A0A9N9QNW7"/>